<evidence type="ECO:0000256" key="2">
    <source>
        <dbReference type="ARBA" id="ARBA00010004"/>
    </source>
</evidence>
<evidence type="ECO:0000313" key="12">
    <source>
        <dbReference type="EMBL" id="MBC8557938.1"/>
    </source>
</evidence>
<sequence>MAKFVFKLQNILSIKEKLEDQAKAEYGMEIIKLREEEDCLKLLIHKKESYQQELKEALAQILVLFEIKKLEHGVEIVKDRIEMQKIIIKKQQKKVDQAREKLDEAMKERKTFEKLKEKAFEEFKLEIEAQEKKEVDELTSFRFGSARESEEI</sequence>
<keyword evidence="9" id="KW-0472">Membrane</keyword>
<accession>A0ABR7MW13</accession>
<evidence type="ECO:0000256" key="6">
    <source>
        <dbReference type="ARBA" id="ARBA00022500"/>
    </source>
</evidence>
<evidence type="ECO:0000256" key="1">
    <source>
        <dbReference type="ARBA" id="ARBA00004413"/>
    </source>
</evidence>
<reference evidence="12 13" key="1">
    <citation type="submission" date="2020-08" db="EMBL/GenBank/DDBJ databases">
        <title>Genome public.</title>
        <authorList>
            <person name="Liu C."/>
            <person name="Sun Q."/>
        </authorList>
    </citation>
    <scope>NUCLEOTIDE SEQUENCE [LARGE SCALE GENOMIC DNA]</scope>
    <source>
        <strain evidence="12 13">BX3</strain>
    </source>
</reference>
<keyword evidence="12" id="KW-0282">Flagellum</keyword>
<keyword evidence="7" id="KW-1005">Bacterial flagellum biogenesis</keyword>
<evidence type="ECO:0000256" key="5">
    <source>
        <dbReference type="ARBA" id="ARBA00022475"/>
    </source>
</evidence>
<evidence type="ECO:0000256" key="9">
    <source>
        <dbReference type="ARBA" id="ARBA00023136"/>
    </source>
</evidence>
<comment type="subcellular location">
    <subcellularLocation>
        <location evidence="1">Cell membrane</location>
        <topology evidence="1">Peripheral membrane protein</topology>
        <orientation evidence="1">Cytoplasmic side</orientation>
    </subcellularLocation>
</comment>
<dbReference type="Pfam" id="PF02050">
    <property type="entry name" value="FliJ"/>
    <property type="match status" value="1"/>
</dbReference>
<gene>
    <name evidence="12" type="primary">fliJ</name>
    <name evidence="12" type="ORF">H8700_09495</name>
</gene>
<keyword evidence="4" id="KW-0813">Transport</keyword>
<keyword evidence="6" id="KW-0145">Chemotaxis</keyword>
<evidence type="ECO:0000256" key="8">
    <source>
        <dbReference type="ARBA" id="ARBA00022927"/>
    </source>
</evidence>
<keyword evidence="11" id="KW-0175">Coiled coil</keyword>
<keyword evidence="10" id="KW-1006">Bacterial flagellum protein export</keyword>
<dbReference type="Gene3D" id="1.10.287.1700">
    <property type="match status" value="1"/>
</dbReference>
<keyword evidence="12" id="KW-0969">Cilium</keyword>
<evidence type="ECO:0000256" key="4">
    <source>
        <dbReference type="ARBA" id="ARBA00022448"/>
    </source>
</evidence>
<dbReference type="NCBIfam" id="TIGR02473">
    <property type="entry name" value="flagell_FliJ"/>
    <property type="match status" value="1"/>
</dbReference>
<dbReference type="RefSeq" id="WP_022141923.1">
    <property type="nucleotide sequence ID" value="NZ_JACRSW010000032.1"/>
</dbReference>
<dbReference type="Proteomes" id="UP000637513">
    <property type="component" value="Unassembled WGS sequence"/>
</dbReference>
<dbReference type="EMBL" id="JACRSW010000032">
    <property type="protein sequence ID" value="MBC8557938.1"/>
    <property type="molecule type" value="Genomic_DNA"/>
</dbReference>
<evidence type="ECO:0000313" key="13">
    <source>
        <dbReference type="Proteomes" id="UP000637513"/>
    </source>
</evidence>
<keyword evidence="8" id="KW-0653">Protein transport</keyword>
<evidence type="ECO:0000256" key="7">
    <source>
        <dbReference type="ARBA" id="ARBA00022795"/>
    </source>
</evidence>
<evidence type="ECO:0000256" key="10">
    <source>
        <dbReference type="ARBA" id="ARBA00023225"/>
    </source>
</evidence>
<keyword evidence="13" id="KW-1185">Reference proteome</keyword>
<evidence type="ECO:0000256" key="3">
    <source>
        <dbReference type="ARBA" id="ARBA00020392"/>
    </source>
</evidence>
<dbReference type="InterPro" id="IPR012823">
    <property type="entry name" value="Flagell_FliJ"/>
</dbReference>
<comment type="similarity">
    <text evidence="2">Belongs to the FliJ family.</text>
</comment>
<keyword evidence="5" id="KW-1003">Cell membrane</keyword>
<protein>
    <recommendedName>
        <fullName evidence="3">Flagellar FliJ protein</fullName>
    </recommendedName>
</protein>
<proteinExistence type="inferred from homology"/>
<organism evidence="12 13">
    <name type="scientific">Jutongia hominis</name>
    <dbReference type="NCBI Taxonomy" id="2763664"/>
    <lineage>
        <taxon>Bacteria</taxon>
        <taxon>Bacillati</taxon>
        <taxon>Bacillota</taxon>
        <taxon>Clostridia</taxon>
        <taxon>Lachnospirales</taxon>
        <taxon>Lachnospiraceae</taxon>
        <taxon>Jutongia</taxon>
    </lineage>
</organism>
<dbReference type="InterPro" id="IPR053716">
    <property type="entry name" value="Flag_assembly_chemotaxis_eff"/>
</dbReference>
<comment type="caution">
    <text evidence="12">The sequence shown here is derived from an EMBL/GenBank/DDBJ whole genome shotgun (WGS) entry which is preliminary data.</text>
</comment>
<feature type="coiled-coil region" evidence="11">
    <location>
        <begin position="33"/>
        <end position="122"/>
    </location>
</feature>
<keyword evidence="12" id="KW-0966">Cell projection</keyword>
<evidence type="ECO:0000256" key="11">
    <source>
        <dbReference type="SAM" id="Coils"/>
    </source>
</evidence>
<name>A0ABR7MW13_9FIRM</name>